<dbReference type="EMBL" id="CP114588">
    <property type="protein sequence ID" value="WBA07879.1"/>
    <property type="molecule type" value="Genomic_DNA"/>
</dbReference>
<evidence type="ECO:0000313" key="2">
    <source>
        <dbReference type="Proteomes" id="UP001164748"/>
    </source>
</evidence>
<name>A0AA47LQM7_9GAMM</name>
<proteinExistence type="predicted"/>
<gene>
    <name evidence="1" type="ORF">N8M53_08490</name>
</gene>
<protein>
    <submittedName>
        <fullName evidence="1">Uncharacterized protein</fullName>
    </submittedName>
</protein>
<organism evidence="1 2">
    <name type="scientific">Salinivibrio kushneri</name>
    <dbReference type="NCBI Taxonomy" id="1908198"/>
    <lineage>
        <taxon>Bacteria</taxon>
        <taxon>Pseudomonadati</taxon>
        <taxon>Pseudomonadota</taxon>
        <taxon>Gammaproteobacteria</taxon>
        <taxon>Vibrionales</taxon>
        <taxon>Vibrionaceae</taxon>
        <taxon>Salinivibrio</taxon>
    </lineage>
</organism>
<reference evidence="1" key="1">
    <citation type="submission" date="2022-09" db="EMBL/GenBank/DDBJ databases">
        <authorList>
            <person name="Li Z.-J."/>
        </authorList>
    </citation>
    <scope>NUCLEOTIDE SEQUENCE</scope>
    <source>
        <strain evidence="1">TGB11</strain>
    </source>
</reference>
<evidence type="ECO:0000313" key="1">
    <source>
        <dbReference type="EMBL" id="WBA07879.1"/>
    </source>
</evidence>
<accession>A0AA47LQM7</accession>
<dbReference type="Proteomes" id="UP001164748">
    <property type="component" value="Chromosome"/>
</dbReference>
<dbReference type="RefSeq" id="WP_269578464.1">
    <property type="nucleotide sequence ID" value="NZ_CP114588.1"/>
</dbReference>
<sequence length="412" mass="47568">MDVEDLIYFYYLSGNYKKVIDLALSIKDVSSISKKYCDLVTKSMILEEHDYLHVTQSLWFEKSSSKLKTEFFLSRCMLKEGMKEKTNRDMSALLDRLYPTKFKQSLSDVDKSERLHILNSWGPGDDLRFSIVIDVMISLGYKLIIFHTEPRLVPLLSSLYPEVSVEGTYRSKTLSYDNFSHFDKVSPQKLHHVLDNDFFEKIGEISQFTLITNLLHDVLLKPVTFSEKRKLSVLNKSCSNTINEFFSGFKSNQLIVGISWRSMNDHGVRGKDYLSITDVVDIFEGFDNIVLISLQYDNCEKEVRYFNQASNVRMYIPPIDQMNDFSSVVTLMNQLNLIICTGNSVLEFAGCSATETLAVLLDPVQTYRFDKGKDIWFDNISILEDPKHATLTSTKKLIRNRLKRLIDKNENC</sequence>
<dbReference type="AlphaFoldDB" id="A0AA47LQM7"/>